<evidence type="ECO:0000256" key="5">
    <source>
        <dbReference type="ARBA" id="ARBA00023274"/>
    </source>
</evidence>
<dbReference type="CDD" id="cd00336">
    <property type="entry name" value="Ribosomal_L22"/>
    <property type="match status" value="1"/>
</dbReference>
<dbReference type="PANTHER" id="PTHR13501:SF8">
    <property type="entry name" value="LARGE RIBOSOMAL SUBUNIT PROTEIN UL22M"/>
    <property type="match status" value="1"/>
</dbReference>
<dbReference type="Gene3D" id="3.90.470.10">
    <property type="entry name" value="Ribosomal protein L22/L17"/>
    <property type="match status" value="1"/>
</dbReference>
<dbReference type="PROSITE" id="PS00464">
    <property type="entry name" value="RIBOSOMAL_L22"/>
    <property type="match status" value="1"/>
</dbReference>
<evidence type="ECO:0000313" key="13">
    <source>
        <dbReference type="Proteomes" id="UP000034516"/>
    </source>
</evidence>
<evidence type="ECO:0000256" key="4">
    <source>
        <dbReference type="ARBA" id="ARBA00022980"/>
    </source>
</evidence>
<proteinExistence type="inferred from homology"/>
<comment type="caution">
    <text evidence="12">The sequence shown here is derived from an EMBL/GenBank/DDBJ whole genome shotgun (WGS) entry which is preliminary data.</text>
</comment>
<dbReference type="NCBIfam" id="TIGR01044">
    <property type="entry name" value="rplV_bact"/>
    <property type="match status" value="1"/>
</dbReference>
<evidence type="ECO:0000256" key="6">
    <source>
        <dbReference type="ARBA" id="ARBA00035207"/>
    </source>
</evidence>
<dbReference type="InterPro" id="IPR047867">
    <property type="entry name" value="Ribosomal_uL22_bac/org-type"/>
</dbReference>
<keyword evidence="5 7" id="KW-0687">Ribonucleoprotein</keyword>
<comment type="function">
    <text evidence="7">The globular domain of the protein is located near the polypeptide exit tunnel on the outside of the subunit, while an extended beta-hairpin is found that lines the wall of the exit tunnel in the center of the 70S ribosome.</text>
</comment>
<comment type="subunit">
    <text evidence="7 9">Part of the 50S ribosomal subunit.</text>
</comment>
<dbReference type="PANTHER" id="PTHR13501">
    <property type="entry name" value="CHLOROPLAST 50S RIBOSOMAL PROTEIN L22-RELATED"/>
    <property type="match status" value="1"/>
</dbReference>
<dbReference type="GO" id="GO:0019843">
    <property type="term" value="F:rRNA binding"/>
    <property type="evidence" value="ECO:0007669"/>
    <property type="project" value="UniProtKB-UniRule"/>
</dbReference>
<name>A0A0G0YWQ3_9BACT</name>
<evidence type="ECO:0000256" key="8">
    <source>
        <dbReference type="RuleBase" id="RU004005"/>
    </source>
</evidence>
<dbReference type="InterPro" id="IPR018260">
    <property type="entry name" value="Ribosomal_uL22_CS"/>
</dbReference>
<dbReference type="GO" id="GO:0022625">
    <property type="term" value="C:cytosolic large ribosomal subunit"/>
    <property type="evidence" value="ECO:0007669"/>
    <property type="project" value="TreeGrafter"/>
</dbReference>
<organism evidence="12 13">
    <name type="scientific">Candidatus Kuenenbacteria bacterium GW2011_GWA2_42_15</name>
    <dbReference type="NCBI Taxonomy" id="1618677"/>
    <lineage>
        <taxon>Bacteria</taxon>
        <taxon>Candidatus Kueneniibacteriota</taxon>
    </lineage>
</organism>
<evidence type="ECO:0000256" key="3">
    <source>
        <dbReference type="ARBA" id="ARBA00022884"/>
    </source>
</evidence>
<dbReference type="InterPro" id="IPR005727">
    <property type="entry name" value="Ribosomal_uL22_bac/chlpt-type"/>
</dbReference>
<dbReference type="SUPFAM" id="SSF54843">
    <property type="entry name" value="Ribosomal protein L22"/>
    <property type="match status" value="1"/>
</dbReference>
<evidence type="ECO:0000256" key="11">
    <source>
        <dbReference type="SAM" id="MobiDB-lite"/>
    </source>
</evidence>
<evidence type="ECO:0000256" key="7">
    <source>
        <dbReference type="HAMAP-Rule" id="MF_01331"/>
    </source>
</evidence>
<evidence type="ECO:0000256" key="1">
    <source>
        <dbReference type="ARBA" id="ARBA00009451"/>
    </source>
</evidence>
<evidence type="ECO:0000256" key="9">
    <source>
        <dbReference type="RuleBase" id="RU004006"/>
    </source>
</evidence>
<evidence type="ECO:0000256" key="10">
    <source>
        <dbReference type="RuleBase" id="RU004008"/>
    </source>
</evidence>
<dbReference type="InterPro" id="IPR001063">
    <property type="entry name" value="Ribosomal_uL22"/>
</dbReference>
<comment type="function">
    <text evidence="7 10">This protein binds specifically to 23S rRNA; its binding is stimulated by other ribosomal proteins, e.g., L4, L17, and L20. It is important during the early stages of 50S assembly. It makes multiple contacts with different domains of the 23S rRNA in the assembled 50S subunit and ribosome.</text>
</comment>
<keyword evidence="3 7" id="KW-0694">RNA-binding</keyword>
<dbReference type="Pfam" id="PF00237">
    <property type="entry name" value="Ribosomal_L22"/>
    <property type="match status" value="1"/>
</dbReference>
<dbReference type="GO" id="GO:0003735">
    <property type="term" value="F:structural constituent of ribosome"/>
    <property type="evidence" value="ECO:0007669"/>
    <property type="project" value="InterPro"/>
</dbReference>
<evidence type="ECO:0000313" key="12">
    <source>
        <dbReference type="EMBL" id="KKS41070.1"/>
    </source>
</evidence>
<reference evidence="12 13" key="1">
    <citation type="journal article" date="2015" name="Nature">
        <title>rRNA introns, odd ribosomes, and small enigmatic genomes across a large radiation of phyla.</title>
        <authorList>
            <person name="Brown C.T."/>
            <person name="Hug L.A."/>
            <person name="Thomas B.C."/>
            <person name="Sharon I."/>
            <person name="Castelle C.J."/>
            <person name="Singh A."/>
            <person name="Wilkins M.J."/>
            <person name="Williams K.H."/>
            <person name="Banfield J.F."/>
        </authorList>
    </citation>
    <scope>NUCLEOTIDE SEQUENCE [LARGE SCALE GENOMIC DNA]</scope>
</reference>
<accession>A0A0G0YWQ3</accession>
<feature type="compositionally biased region" description="Basic residues" evidence="11">
    <location>
        <begin position="171"/>
        <end position="181"/>
    </location>
</feature>
<sequence>MEVHAKLRYFRQSPKKVRLVADSIRGLAVLRARTNLQFAPNFAATPLLKLLNSAIANGEHNFQLKKENLFIKEIRVDQGPALKRWRPRAFGRASGIRKETSHVLIVLGEIKPTTDHKITAEKKDEKLATAKVVNSLDEIKESVLDEDKDSGARKSSGIKTKTAWHKDGQKGKKRFFSRKSG</sequence>
<dbReference type="HAMAP" id="MF_01331_B">
    <property type="entry name" value="Ribosomal_uL22_B"/>
    <property type="match status" value="1"/>
</dbReference>
<comment type="similarity">
    <text evidence="1 7 8">Belongs to the universal ribosomal protein uL22 family.</text>
</comment>
<dbReference type="Proteomes" id="UP000034516">
    <property type="component" value="Unassembled WGS sequence"/>
</dbReference>
<keyword evidence="4 7" id="KW-0689">Ribosomal protein</keyword>
<evidence type="ECO:0000256" key="2">
    <source>
        <dbReference type="ARBA" id="ARBA00022730"/>
    </source>
</evidence>
<feature type="region of interest" description="Disordered" evidence="11">
    <location>
        <begin position="144"/>
        <end position="181"/>
    </location>
</feature>
<dbReference type="AlphaFoldDB" id="A0A0G0YWQ3"/>
<dbReference type="EMBL" id="LCCW01000033">
    <property type="protein sequence ID" value="KKS41070.1"/>
    <property type="molecule type" value="Genomic_DNA"/>
</dbReference>
<protein>
    <recommendedName>
        <fullName evidence="6 7">Large ribosomal subunit protein uL22</fullName>
    </recommendedName>
</protein>
<dbReference type="InterPro" id="IPR036394">
    <property type="entry name" value="Ribosomal_uL22_sf"/>
</dbReference>
<gene>
    <name evidence="7" type="primary">rplV</name>
    <name evidence="12" type="ORF">UV02_C0033G0009</name>
</gene>
<keyword evidence="2 7" id="KW-0699">rRNA-binding</keyword>
<dbReference type="GO" id="GO:0006412">
    <property type="term" value="P:translation"/>
    <property type="evidence" value="ECO:0007669"/>
    <property type="project" value="UniProtKB-UniRule"/>
</dbReference>